<accession>A0A1L9BBA1</accession>
<dbReference type="STRING" id="83449.BON30_18795"/>
<dbReference type="OrthoDB" id="9786172at2"/>
<dbReference type="Pfam" id="PF13439">
    <property type="entry name" value="Glyco_transf_4"/>
    <property type="match status" value="1"/>
</dbReference>
<reference evidence="2 3" key="2">
    <citation type="submission" date="2016-12" db="EMBL/GenBank/DDBJ databases">
        <title>Draft Genome Sequence of Cystobacter ferrugineus Strain Cbfe23.</title>
        <authorList>
            <person name="Akbar S."/>
            <person name="Dowd S.E."/>
            <person name="Stevens D.C."/>
        </authorList>
    </citation>
    <scope>NUCLEOTIDE SEQUENCE [LARGE SCALE GENOMIC DNA]</scope>
    <source>
        <strain evidence="2 3">Cbfe23</strain>
    </source>
</reference>
<dbReference type="InterPro" id="IPR028098">
    <property type="entry name" value="Glyco_trans_4-like_N"/>
</dbReference>
<feature type="domain" description="Glycosyltransferase subfamily 4-like N-terminal" evidence="1">
    <location>
        <begin position="22"/>
        <end position="190"/>
    </location>
</feature>
<dbReference type="PANTHER" id="PTHR45947">
    <property type="entry name" value="SULFOQUINOVOSYL TRANSFERASE SQD2"/>
    <property type="match status" value="1"/>
</dbReference>
<dbReference type="GO" id="GO:0016757">
    <property type="term" value="F:glycosyltransferase activity"/>
    <property type="evidence" value="ECO:0007669"/>
    <property type="project" value="TreeGrafter"/>
</dbReference>
<dbReference type="PANTHER" id="PTHR45947:SF3">
    <property type="entry name" value="SULFOQUINOVOSYL TRANSFERASE SQD2"/>
    <property type="match status" value="1"/>
</dbReference>
<evidence type="ECO:0000259" key="1">
    <source>
        <dbReference type="Pfam" id="PF13439"/>
    </source>
</evidence>
<dbReference type="EMBL" id="MPIN01000004">
    <property type="protein sequence ID" value="OJH39544.1"/>
    <property type="molecule type" value="Genomic_DNA"/>
</dbReference>
<reference evidence="3" key="1">
    <citation type="submission" date="2016-11" db="EMBL/GenBank/DDBJ databases">
        <authorList>
            <person name="Shukria A."/>
            <person name="Stevens D.C."/>
        </authorList>
    </citation>
    <scope>NUCLEOTIDE SEQUENCE [LARGE SCALE GENOMIC DNA]</scope>
    <source>
        <strain evidence="3">Cbfe23</strain>
    </source>
</reference>
<dbReference type="Pfam" id="PF13692">
    <property type="entry name" value="Glyco_trans_1_4"/>
    <property type="match status" value="1"/>
</dbReference>
<protein>
    <submittedName>
        <fullName evidence="2">Glycosyl transferase family 1</fullName>
    </submittedName>
</protein>
<keyword evidence="2" id="KW-0808">Transferase</keyword>
<gene>
    <name evidence="2" type="ORF">BON30_18795</name>
</gene>
<dbReference type="Gene3D" id="3.40.50.2000">
    <property type="entry name" value="Glycogen Phosphorylase B"/>
    <property type="match status" value="2"/>
</dbReference>
<name>A0A1L9BBA1_9BACT</name>
<sequence length="392" mass="43211">MRIAVVTQYFPSSVQPWAGHSAYQTIRLLARNHDLEVFYPESRYPRLLTPKTRTHGALDPSWQPADVRTHYIPYTALPLVSRAFNGASIARELLPHVRAFRPDLLLSYVIYPDGYAAVRMGQELGVPVVTTAIGSDLNRISGRLVARHTRQALREATRTTTVSADLLVTARRLGASPARSTAILNGCDTTVFHPRDRQQARAVLKLEPETQAVVYVGRFDLRKGLAELIEATARLRAKRSQLHCYLVGDGSDKPALLELVAKHRAEDFVHFVPPCPTDRVALWMAAADVVTLPSYKEGCPNVVIEALASGRPVVATYVGGIPELMDNSSGRLIPTHDAAALAAGIDETLSTPWDAAELARQHGRSWQDVADDLEAVLLETHGQRRETRRMAS</sequence>
<comment type="caution">
    <text evidence="2">The sequence shown here is derived from an EMBL/GenBank/DDBJ whole genome shotgun (WGS) entry which is preliminary data.</text>
</comment>
<proteinExistence type="predicted"/>
<dbReference type="Proteomes" id="UP000182229">
    <property type="component" value="Unassembled WGS sequence"/>
</dbReference>
<evidence type="ECO:0000313" key="2">
    <source>
        <dbReference type="EMBL" id="OJH39544.1"/>
    </source>
</evidence>
<dbReference type="RefSeq" id="WP_071899713.1">
    <property type="nucleotide sequence ID" value="NZ_MPIN01000004.1"/>
</dbReference>
<organism evidence="2 3">
    <name type="scientific">Cystobacter ferrugineus</name>
    <dbReference type="NCBI Taxonomy" id="83449"/>
    <lineage>
        <taxon>Bacteria</taxon>
        <taxon>Pseudomonadati</taxon>
        <taxon>Myxococcota</taxon>
        <taxon>Myxococcia</taxon>
        <taxon>Myxococcales</taxon>
        <taxon>Cystobacterineae</taxon>
        <taxon>Archangiaceae</taxon>
        <taxon>Cystobacter</taxon>
    </lineage>
</organism>
<keyword evidence="3" id="KW-1185">Reference proteome</keyword>
<evidence type="ECO:0000313" key="3">
    <source>
        <dbReference type="Proteomes" id="UP000182229"/>
    </source>
</evidence>
<dbReference type="InterPro" id="IPR050194">
    <property type="entry name" value="Glycosyltransferase_grp1"/>
</dbReference>
<dbReference type="SUPFAM" id="SSF53756">
    <property type="entry name" value="UDP-Glycosyltransferase/glycogen phosphorylase"/>
    <property type="match status" value="1"/>
</dbReference>
<dbReference type="AlphaFoldDB" id="A0A1L9BBA1"/>